<dbReference type="RefSeq" id="WP_136060171.1">
    <property type="nucleotide sequence ID" value="NZ_CAAHFH010000001.1"/>
</dbReference>
<feature type="signal peptide" evidence="1">
    <location>
        <begin position="1"/>
        <end position="19"/>
    </location>
</feature>
<gene>
    <name evidence="2" type="ORF">SCARR_00765</name>
</gene>
<protein>
    <submittedName>
        <fullName evidence="2">Uncharacterized protein</fullName>
    </submittedName>
</protein>
<dbReference type="EMBL" id="CAAHFH010000001">
    <property type="protein sequence ID" value="VGO18712.1"/>
    <property type="molecule type" value="Genomic_DNA"/>
</dbReference>
<dbReference type="InterPro" id="IPR013783">
    <property type="entry name" value="Ig-like_fold"/>
</dbReference>
<organism evidence="2 3">
    <name type="scientific">Pontiella sulfatireligans</name>
    <dbReference type="NCBI Taxonomy" id="2750658"/>
    <lineage>
        <taxon>Bacteria</taxon>
        <taxon>Pseudomonadati</taxon>
        <taxon>Kiritimatiellota</taxon>
        <taxon>Kiritimatiellia</taxon>
        <taxon>Kiritimatiellales</taxon>
        <taxon>Pontiellaceae</taxon>
        <taxon>Pontiella</taxon>
    </lineage>
</organism>
<dbReference type="Gene3D" id="2.60.40.10">
    <property type="entry name" value="Immunoglobulins"/>
    <property type="match status" value="1"/>
</dbReference>
<proteinExistence type="predicted"/>
<accession>A0A6C2UES1</accession>
<reference evidence="2 3" key="1">
    <citation type="submission" date="2019-04" db="EMBL/GenBank/DDBJ databases">
        <authorList>
            <person name="Van Vliet M D."/>
        </authorList>
    </citation>
    <scope>NUCLEOTIDE SEQUENCE [LARGE SCALE GENOMIC DNA]</scope>
    <source>
        <strain evidence="2 3">F21</strain>
    </source>
</reference>
<dbReference type="Proteomes" id="UP000346198">
    <property type="component" value="Unassembled WGS sequence"/>
</dbReference>
<evidence type="ECO:0000256" key="1">
    <source>
        <dbReference type="SAM" id="SignalP"/>
    </source>
</evidence>
<name>A0A6C2UES1_9BACT</name>
<dbReference type="AlphaFoldDB" id="A0A6C2UES1"/>
<sequence>MKKTLTILFALAIATVASAGSYFWFSDADLGSSDPGYDLNTEAGKGAVGGRMVAIFKATEARPSGTWYKDLVIYDDFSVSAPFAGDMKVYQSTLIDDSGWVYFDETVSLDDGSNYYTVIFDVPTGSVVAGSEYIIIEKVTFLATGTDYEVYSENQNAGIQWNTVLAVPSDNPPEVIITTPDAKVLPAVPTYDISGTANANVVGNLVWSNAWNGAFGTIPAAASWTITSVPLDEGVNTIAVSGTNSTGTASKKIVEIIRQEISTAPWFQGFETNTPSSWSQEDTWAILQGADLGGIDPGAEATPESQTVRSHLASWQSANEPTADTALLELDEISVSNLTGALTLTAHLSAISLDEEFIGLLNGDQIKFYVALDGAGYSATPDITIEGFGSADGVTWGYNATGVASTTAGSPMSFQPTSEGELADGFSTVQITIPAGTSMVKMKVEAGINIDYFTSWNLDDISLTEAEIPLEITDIAISGGDVHLEWQGGAGATQVVEYITSLEDTGETWKVLYTAPLNTTNFSYAMPTNNALFYRLRTE</sequence>
<keyword evidence="1" id="KW-0732">Signal</keyword>
<keyword evidence="3" id="KW-1185">Reference proteome</keyword>
<evidence type="ECO:0000313" key="3">
    <source>
        <dbReference type="Proteomes" id="UP000346198"/>
    </source>
</evidence>
<feature type="chain" id="PRO_5025387384" evidence="1">
    <location>
        <begin position="20"/>
        <end position="539"/>
    </location>
</feature>
<evidence type="ECO:0000313" key="2">
    <source>
        <dbReference type="EMBL" id="VGO18712.1"/>
    </source>
</evidence>